<keyword evidence="2" id="KW-1185">Reference proteome</keyword>
<accession>A0ABS6G8B2</accession>
<proteinExistence type="predicted"/>
<dbReference type="RefSeq" id="WP_216418908.1">
    <property type="nucleotide sequence ID" value="NZ_JAHLQK010000006.1"/>
</dbReference>
<protein>
    <submittedName>
        <fullName evidence="1">Normocyte-binding protein</fullName>
    </submittedName>
</protein>
<organism evidence="1 2">
    <name type="scientific">Alkaliphilus flagellatus</name>
    <dbReference type="NCBI Taxonomy" id="2841507"/>
    <lineage>
        <taxon>Bacteria</taxon>
        <taxon>Bacillati</taxon>
        <taxon>Bacillota</taxon>
        <taxon>Clostridia</taxon>
        <taxon>Peptostreptococcales</taxon>
        <taxon>Natronincolaceae</taxon>
        <taxon>Alkaliphilus</taxon>
    </lineage>
</organism>
<sequence length="425" mass="51345">MKEKIYFKINHIENLKDRALLKELLSEVFIPLYEHSESMYRSLEQRIFDEIEYTQQNYSIYTTIVKKQDYDPIHYFLHPMLEEDIEDQEYDLQYILNTMLEKTEVNMFKVFLKCDYLVYQEILTKNIKFKGKIKTNERTYDAYFIIKENKQYWDKIYGLYQMFIRNNIPWSTINAPYISRVADVFMVEYEEGITKKETIQEVNVDFGEYSKYVKYDIVPVWNIEKLNLESTGFPIPCEDKVNFQHQIALKGEGSEHGYLVEYENEEIRNIRCGRDTLFITTETSDLQEWSVLKVIRPKESKLQKYSYELVSNSKKISFIEKLSSKSYVNIKTKAELVRMINSYEISRYLEFKDLKIVDQEENSKEETYSMNFFILDEIRDRNYGKKMILYFTPREESFIIRDLLSFIVSEIQFFYPEYKCEGRLI</sequence>
<dbReference type="EMBL" id="JAHLQK010000006">
    <property type="protein sequence ID" value="MBU5677848.1"/>
    <property type="molecule type" value="Genomic_DNA"/>
</dbReference>
<evidence type="ECO:0000313" key="2">
    <source>
        <dbReference type="Proteomes" id="UP000779508"/>
    </source>
</evidence>
<gene>
    <name evidence="1" type="ORF">KQI88_15630</name>
</gene>
<evidence type="ECO:0000313" key="1">
    <source>
        <dbReference type="EMBL" id="MBU5677848.1"/>
    </source>
</evidence>
<dbReference type="Proteomes" id="UP000779508">
    <property type="component" value="Unassembled WGS sequence"/>
</dbReference>
<reference evidence="1 2" key="1">
    <citation type="submission" date="2021-06" db="EMBL/GenBank/DDBJ databases">
        <authorList>
            <person name="Sun Q."/>
            <person name="Li D."/>
        </authorList>
    </citation>
    <scope>NUCLEOTIDE SEQUENCE [LARGE SCALE GENOMIC DNA]</scope>
    <source>
        <strain evidence="1 2">MSJ-5</strain>
    </source>
</reference>
<comment type="caution">
    <text evidence="1">The sequence shown here is derived from an EMBL/GenBank/DDBJ whole genome shotgun (WGS) entry which is preliminary data.</text>
</comment>
<name>A0ABS6G8B2_9FIRM</name>